<dbReference type="InterPro" id="IPR000225">
    <property type="entry name" value="Armadillo"/>
</dbReference>
<dbReference type="Gene3D" id="1.25.10.10">
    <property type="entry name" value="Leucine-rich Repeat Variant"/>
    <property type="match status" value="1"/>
</dbReference>
<protein>
    <submittedName>
        <fullName evidence="6">OLC1v1016708C1</fullName>
    </submittedName>
</protein>
<feature type="repeat" description="ARM" evidence="5">
    <location>
        <begin position="111"/>
        <end position="155"/>
    </location>
</feature>
<dbReference type="InterPro" id="IPR016024">
    <property type="entry name" value="ARM-type_fold"/>
</dbReference>
<dbReference type="SUPFAM" id="SSF48371">
    <property type="entry name" value="ARM repeat"/>
    <property type="match status" value="1"/>
</dbReference>
<evidence type="ECO:0000256" key="1">
    <source>
        <dbReference type="ARBA" id="ARBA00010394"/>
    </source>
</evidence>
<dbReference type="EMBL" id="OX459125">
    <property type="protein sequence ID" value="CAI9115722.1"/>
    <property type="molecule type" value="Genomic_DNA"/>
</dbReference>
<dbReference type="Proteomes" id="UP001161247">
    <property type="component" value="Chromosome 8"/>
</dbReference>
<dbReference type="GO" id="GO:0015031">
    <property type="term" value="P:protein transport"/>
    <property type="evidence" value="ECO:0007669"/>
    <property type="project" value="UniProtKB-KW"/>
</dbReference>
<evidence type="ECO:0000256" key="4">
    <source>
        <dbReference type="ARBA" id="ARBA00022927"/>
    </source>
</evidence>
<dbReference type="AlphaFoldDB" id="A0AAV1E7R8"/>
<dbReference type="PROSITE" id="PS50176">
    <property type="entry name" value="ARM_REPEAT"/>
    <property type="match status" value="1"/>
</dbReference>
<keyword evidence="2" id="KW-0813">Transport</keyword>
<proteinExistence type="inferred from homology"/>
<dbReference type="InterPro" id="IPR011989">
    <property type="entry name" value="ARM-like"/>
</dbReference>
<evidence type="ECO:0000256" key="2">
    <source>
        <dbReference type="ARBA" id="ARBA00022448"/>
    </source>
</evidence>
<dbReference type="PANTHER" id="PTHR23316">
    <property type="entry name" value="IMPORTIN ALPHA"/>
    <property type="match status" value="1"/>
</dbReference>
<evidence type="ECO:0000256" key="5">
    <source>
        <dbReference type="PROSITE-ProRule" id="PRU00259"/>
    </source>
</evidence>
<keyword evidence="3" id="KW-0677">Repeat</keyword>
<comment type="similarity">
    <text evidence="1">Belongs to the importin alpha family.</text>
</comment>
<evidence type="ECO:0000256" key="3">
    <source>
        <dbReference type="ARBA" id="ARBA00022737"/>
    </source>
</evidence>
<keyword evidence="7" id="KW-1185">Reference proteome</keyword>
<dbReference type="Pfam" id="PF00514">
    <property type="entry name" value="Arm"/>
    <property type="match status" value="3"/>
</dbReference>
<sequence>MLQNATCTLSNLCRGKPRPDFEKTKLALPYLARLVHSNDKEVLTDTCWALSYLSEGSHDNIQAVIDAGVCPRLVELLLCGNTSIMFLALRTIGNIVTGDCMQTQVIVDIHQALPSILKLLALYPNNKSIKKEACWAISNITAGSEEKIQAVIRAGFIGPLAQLC</sequence>
<accession>A0AAV1E7R8</accession>
<evidence type="ECO:0000313" key="6">
    <source>
        <dbReference type="EMBL" id="CAI9115722.1"/>
    </source>
</evidence>
<reference evidence="6" key="1">
    <citation type="submission" date="2023-03" db="EMBL/GenBank/DDBJ databases">
        <authorList>
            <person name="Julca I."/>
        </authorList>
    </citation>
    <scope>NUCLEOTIDE SEQUENCE</scope>
</reference>
<name>A0AAV1E7R8_OLDCO</name>
<evidence type="ECO:0000313" key="7">
    <source>
        <dbReference type="Proteomes" id="UP001161247"/>
    </source>
</evidence>
<gene>
    <name evidence="6" type="ORF">OLC1_LOCUS22191</name>
</gene>
<keyword evidence="4" id="KW-0653">Protein transport</keyword>
<dbReference type="SMART" id="SM00185">
    <property type="entry name" value="ARM"/>
    <property type="match status" value="3"/>
</dbReference>
<organism evidence="6 7">
    <name type="scientific">Oldenlandia corymbosa var. corymbosa</name>
    <dbReference type="NCBI Taxonomy" id="529605"/>
    <lineage>
        <taxon>Eukaryota</taxon>
        <taxon>Viridiplantae</taxon>
        <taxon>Streptophyta</taxon>
        <taxon>Embryophyta</taxon>
        <taxon>Tracheophyta</taxon>
        <taxon>Spermatophyta</taxon>
        <taxon>Magnoliopsida</taxon>
        <taxon>eudicotyledons</taxon>
        <taxon>Gunneridae</taxon>
        <taxon>Pentapetalae</taxon>
        <taxon>asterids</taxon>
        <taxon>lamiids</taxon>
        <taxon>Gentianales</taxon>
        <taxon>Rubiaceae</taxon>
        <taxon>Rubioideae</taxon>
        <taxon>Spermacoceae</taxon>
        <taxon>Hedyotis-Oldenlandia complex</taxon>
        <taxon>Oldenlandia</taxon>
    </lineage>
</organism>